<accession>A0A392TBX3</accession>
<name>A0A392TBX3_9FABA</name>
<evidence type="ECO:0000313" key="2">
    <source>
        <dbReference type="Proteomes" id="UP000265520"/>
    </source>
</evidence>
<reference evidence="1 2" key="1">
    <citation type="journal article" date="2018" name="Front. Plant Sci.">
        <title>Red Clover (Trifolium pratense) and Zigzag Clover (T. medium) - A Picture of Genomic Similarities and Differences.</title>
        <authorList>
            <person name="Dluhosova J."/>
            <person name="Istvanek J."/>
            <person name="Nedelnik J."/>
            <person name="Repkova J."/>
        </authorList>
    </citation>
    <scope>NUCLEOTIDE SEQUENCE [LARGE SCALE GENOMIC DNA]</scope>
    <source>
        <strain evidence="2">cv. 10/8</strain>
        <tissue evidence="1">Leaf</tissue>
    </source>
</reference>
<proteinExistence type="predicted"/>
<dbReference type="Proteomes" id="UP000265520">
    <property type="component" value="Unassembled WGS sequence"/>
</dbReference>
<organism evidence="1 2">
    <name type="scientific">Trifolium medium</name>
    <dbReference type="NCBI Taxonomy" id="97028"/>
    <lineage>
        <taxon>Eukaryota</taxon>
        <taxon>Viridiplantae</taxon>
        <taxon>Streptophyta</taxon>
        <taxon>Embryophyta</taxon>
        <taxon>Tracheophyta</taxon>
        <taxon>Spermatophyta</taxon>
        <taxon>Magnoliopsida</taxon>
        <taxon>eudicotyledons</taxon>
        <taxon>Gunneridae</taxon>
        <taxon>Pentapetalae</taxon>
        <taxon>rosids</taxon>
        <taxon>fabids</taxon>
        <taxon>Fabales</taxon>
        <taxon>Fabaceae</taxon>
        <taxon>Papilionoideae</taxon>
        <taxon>50 kb inversion clade</taxon>
        <taxon>NPAAA clade</taxon>
        <taxon>Hologalegina</taxon>
        <taxon>IRL clade</taxon>
        <taxon>Trifolieae</taxon>
        <taxon>Trifolium</taxon>
    </lineage>
</organism>
<keyword evidence="2" id="KW-1185">Reference proteome</keyword>
<comment type="caution">
    <text evidence="1">The sequence shown here is derived from an EMBL/GenBank/DDBJ whole genome shotgun (WGS) entry which is preliminary data.</text>
</comment>
<protein>
    <submittedName>
        <fullName evidence="1">Uncharacterized protein</fullName>
    </submittedName>
</protein>
<sequence>MTSKFGVIRKPATGKIQRRKKRQQEAVLKWIRSEPRIMVPEKQGGSEKESWKNDYENCQEEIGYITEDVPEQTYPPK</sequence>
<dbReference type="EMBL" id="LXQA010549381">
    <property type="protein sequence ID" value="MCI58631.1"/>
    <property type="molecule type" value="Genomic_DNA"/>
</dbReference>
<dbReference type="AlphaFoldDB" id="A0A392TBX3"/>
<evidence type="ECO:0000313" key="1">
    <source>
        <dbReference type="EMBL" id="MCI58631.1"/>
    </source>
</evidence>